<dbReference type="RefSeq" id="XP_016977517.2">
    <property type="nucleotide sequence ID" value="XM_017122028.2"/>
</dbReference>
<dbReference type="GeneID" id="108043358"/>
<evidence type="ECO:0000256" key="2">
    <source>
        <dbReference type="SAM" id="Coils"/>
    </source>
</evidence>
<dbReference type="PANTHER" id="PTHR20929:SF11">
    <property type="entry name" value="DYNEIN AXONEMAL INTERMEDIATE CHAIN 7"/>
    <property type="match status" value="1"/>
</dbReference>
<dbReference type="Proteomes" id="UP001652680">
    <property type="component" value="Unassembled WGS sequence"/>
</dbReference>
<dbReference type="Pfam" id="PF12366">
    <property type="entry name" value="Casc1_C"/>
    <property type="match status" value="1"/>
</dbReference>
<dbReference type="InterPro" id="IPR031826">
    <property type="entry name" value="IC97/Casc1_N"/>
</dbReference>
<organism evidence="6 7">
    <name type="scientific">Drosophila rhopaloa</name>
    <name type="common">Fruit fly</name>
    <dbReference type="NCBI Taxonomy" id="1041015"/>
    <lineage>
        <taxon>Eukaryota</taxon>
        <taxon>Metazoa</taxon>
        <taxon>Ecdysozoa</taxon>
        <taxon>Arthropoda</taxon>
        <taxon>Hexapoda</taxon>
        <taxon>Insecta</taxon>
        <taxon>Pterygota</taxon>
        <taxon>Neoptera</taxon>
        <taxon>Endopterygota</taxon>
        <taxon>Diptera</taxon>
        <taxon>Brachycera</taxon>
        <taxon>Muscomorpha</taxon>
        <taxon>Ephydroidea</taxon>
        <taxon>Drosophilidae</taxon>
        <taxon>Drosophila</taxon>
        <taxon>Sophophora</taxon>
    </lineage>
</organism>
<dbReference type="Pfam" id="PF15927">
    <property type="entry name" value="Casc1_N"/>
    <property type="match status" value="1"/>
</dbReference>
<evidence type="ECO:0000313" key="7">
    <source>
        <dbReference type="Proteomes" id="UP001652680"/>
    </source>
</evidence>
<sequence>MVKMVKATAPTRTSGLISESEMMEEQKKYTIRLQDISAACAIFRKALDQFRDLEEERTRQDRWDQFVRCDGLPKARSPIEIRSFLAKIRHYEDIEANNSIDWTLAVDERSILTQNIFHKDLTRSTLEKQIVDNPGSYFEKNIRNCLEVLRQIDALMDNEVEMERINKNVQIDILEVYTDVQREVESLFDRLTYRILSVQKTYMESTNGVVATWSYLSDTWGLDLWGLLNVPIIFKQLEVPAMLADFKVTGVQAQIPLSILCDCLTVRCVHTTFDHHSEDAKSFEPPIVESVFVPSAGITDMEESMVGEWLMQQDLQVETLDAMNRKREEYEELMQLIAERTEQAAKEAKAGKSADGTKRIKIVIPRTPKTVPLVPQGMFPEIYNDFLIREQAQFNKFVDNYFHPNHLNMRVEEINLREYIIIGGIYNITFVRRPDQTHFEKFNIILHEDGRVLKIIPDVVVKAEKDFRGSSRVSDFTRMTMNDTMMKLEDDELPYFVVTVKLPPDLCRWGKPEVCHYLREIETPPEPLERRTTISLNLVDTQRISSEIAQREGSLMRSTVGNQFNPTIKSILKQSTVYAPIPEKGLPIKDFKLEKTLNKIEVMNLKDICLPRIISSFKFPSEFMAEQSLSDAQKSKSNRLIKRVETEMVAEVDRPSQYFDYNMQQGPERMFPVFEMVAPVEFTSEDYSTPIDSLDTATACGLLSTLDTIKEKYLQKSRPLLDQVQIMPKKFEKRFEKQQDIRLSTYSIKTRMSVPETKDRKSVADRKSFGDANVKKSFSDFMFGKSGSEHTFPIESGQEHKRARRSGSLKRRSTRKSGKLEEIVIEPQEKEAPILLNHWTKQYIFESSIDPKTNTLTFRTDRLGMFGLAFKRYEHFPFSEWCLQPNDDNPDEIILSLDTFHVRMIFYISSQGVRGYVTDLSKGYTAKPVKYLEIVEPISDFRELRKLLVEKNLNIFAQHDACYYITNGYFSIKHVATELHTYNTMAMQCKQMKFYRSSWNRLAQRRDIIMDMKIAKDNSEFSEVTMRITPEKTTFVKITEICSDDINVVKLRYEETWRNVNHYNDFSQAIYSMNPHALEGCNKEAMLFVYIKRLLNEIRPLSFS</sequence>
<feature type="domain" description="IC97/Casc1 N-terminal" evidence="5">
    <location>
        <begin position="25"/>
        <end position="228"/>
    </location>
</feature>
<dbReference type="EnsemblMetazoa" id="XM_017122028.2">
    <property type="protein sequence ID" value="XP_016977517.2"/>
    <property type="gene ID" value="LOC108043358"/>
</dbReference>
<keyword evidence="2" id="KW-0175">Coiled coil</keyword>
<feature type="domain" description="CASC1 C-terminal" evidence="4">
    <location>
        <begin position="837"/>
        <end position="1056"/>
    </location>
</feature>
<protein>
    <recommendedName>
        <fullName evidence="8">Axonemal 84 kDa protein</fullName>
    </recommendedName>
</protein>
<evidence type="ECO:0000259" key="5">
    <source>
        <dbReference type="Pfam" id="PF15927"/>
    </source>
</evidence>
<feature type="coiled-coil region" evidence="2">
    <location>
        <begin position="320"/>
        <end position="347"/>
    </location>
</feature>
<dbReference type="PANTHER" id="PTHR20929">
    <property type="entry name" value="LUNG ADENOMA SUSCEPTIBILITY 1-RELATED"/>
    <property type="match status" value="1"/>
</dbReference>
<accession>A0ABM5HB86</accession>
<name>A0ABM5HB86_DRORH</name>
<proteinExistence type="inferred from homology"/>
<keyword evidence="7" id="KW-1185">Reference proteome</keyword>
<evidence type="ECO:0000256" key="3">
    <source>
        <dbReference type="SAM" id="MobiDB-lite"/>
    </source>
</evidence>
<reference evidence="6" key="2">
    <citation type="submission" date="2025-05" db="UniProtKB">
        <authorList>
            <consortium name="EnsemblMetazoa"/>
        </authorList>
    </citation>
    <scope>IDENTIFICATION</scope>
</reference>
<evidence type="ECO:0000313" key="6">
    <source>
        <dbReference type="EnsemblMetazoa" id="XP_016977517.2"/>
    </source>
</evidence>
<comment type="similarity">
    <text evidence="1">Belongs to the DNAI7 family.</text>
</comment>
<reference evidence="7" key="1">
    <citation type="journal article" date="2021" name="Elife">
        <title>Highly contiguous assemblies of 101 drosophilid genomes.</title>
        <authorList>
            <person name="Kim B.Y."/>
            <person name="Wang J.R."/>
            <person name="Miller D.E."/>
            <person name="Barmina O."/>
            <person name="Delaney E."/>
            <person name="Thompson A."/>
            <person name="Comeault A.A."/>
            <person name="Peede D."/>
            <person name="D'Agostino E.R."/>
            <person name="Pelaez J."/>
            <person name="Aguilar J.M."/>
            <person name="Haji D."/>
            <person name="Matsunaga T."/>
            <person name="Armstrong E.E."/>
            <person name="Zych M."/>
            <person name="Ogawa Y."/>
            <person name="Stamenkovic-Radak M."/>
            <person name="Jelic M."/>
            <person name="Veselinovic M.S."/>
            <person name="Tanaskovic M."/>
            <person name="Eric P."/>
            <person name="Gao J.J."/>
            <person name="Katoh T.K."/>
            <person name="Toda M.J."/>
            <person name="Watabe H."/>
            <person name="Watada M."/>
            <person name="Davis J.S."/>
            <person name="Moyle L.C."/>
            <person name="Manoli G."/>
            <person name="Bertolini E."/>
            <person name="Kostal V."/>
            <person name="Hawley R.S."/>
            <person name="Takahashi A."/>
            <person name="Jones C.D."/>
            <person name="Price D.K."/>
            <person name="Whiteman N."/>
            <person name="Kopp A."/>
            <person name="Matute D.R."/>
            <person name="Petrov D.A."/>
        </authorList>
    </citation>
    <scope>NUCLEOTIDE SEQUENCE [LARGE SCALE GENOMIC DNA]</scope>
</reference>
<evidence type="ECO:0008006" key="8">
    <source>
        <dbReference type="Google" id="ProtNLM"/>
    </source>
</evidence>
<feature type="compositionally biased region" description="Basic residues" evidence="3">
    <location>
        <begin position="801"/>
        <end position="817"/>
    </location>
</feature>
<feature type="region of interest" description="Disordered" evidence="3">
    <location>
        <begin position="789"/>
        <end position="818"/>
    </location>
</feature>
<evidence type="ECO:0000259" key="4">
    <source>
        <dbReference type="Pfam" id="PF12366"/>
    </source>
</evidence>
<dbReference type="InterPro" id="IPR022110">
    <property type="entry name" value="CASC1_C"/>
</dbReference>
<dbReference type="InterPro" id="IPR023247">
    <property type="entry name" value="IC97/Dnai7-like"/>
</dbReference>
<evidence type="ECO:0000256" key="1">
    <source>
        <dbReference type="ARBA" id="ARBA00024332"/>
    </source>
</evidence>